<organism evidence="2 3">
    <name type="scientific">Nannocystis pusilla</name>
    <dbReference type="NCBI Taxonomy" id="889268"/>
    <lineage>
        <taxon>Bacteria</taxon>
        <taxon>Pseudomonadati</taxon>
        <taxon>Myxococcota</taxon>
        <taxon>Polyangia</taxon>
        <taxon>Nannocystales</taxon>
        <taxon>Nannocystaceae</taxon>
        <taxon>Nannocystis</taxon>
    </lineage>
</organism>
<feature type="compositionally biased region" description="Basic and acidic residues" evidence="1">
    <location>
        <begin position="40"/>
        <end position="52"/>
    </location>
</feature>
<keyword evidence="3" id="KW-1185">Reference proteome</keyword>
<sequence>MQVLVAERVRVGGVEQTDALIEREADDVDRVRLARPAFRRQPEETEPERDFEGTEDAMEGVVVLTGSLA</sequence>
<dbReference type="EMBL" id="JAPNKE010000002">
    <property type="protein sequence ID" value="MCY1004308.1"/>
    <property type="molecule type" value="Genomic_DNA"/>
</dbReference>
<evidence type="ECO:0000313" key="2">
    <source>
        <dbReference type="EMBL" id="MCY1004308.1"/>
    </source>
</evidence>
<protein>
    <submittedName>
        <fullName evidence="2">Uncharacterized protein</fullName>
    </submittedName>
</protein>
<evidence type="ECO:0000313" key="3">
    <source>
        <dbReference type="Proteomes" id="UP001150924"/>
    </source>
</evidence>
<dbReference type="AlphaFoldDB" id="A0A9X3ERZ5"/>
<dbReference type="Proteomes" id="UP001150924">
    <property type="component" value="Unassembled WGS sequence"/>
</dbReference>
<dbReference type="RefSeq" id="WP_267765849.1">
    <property type="nucleotide sequence ID" value="NZ_JAPNKE010000002.1"/>
</dbReference>
<accession>A0A9X3ERZ5</accession>
<feature type="region of interest" description="Disordered" evidence="1">
    <location>
        <begin position="36"/>
        <end position="58"/>
    </location>
</feature>
<proteinExistence type="predicted"/>
<comment type="caution">
    <text evidence="2">The sequence shown here is derived from an EMBL/GenBank/DDBJ whole genome shotgun (WGS) entry which is preliminary data.</text>
</comment>
<gene>
    <name evidence="2" type="ORF">OV079_01750</name>
</gene>
<name>A0A9X3ERZ5_9BACT</name>
<reference evidence="2" key="1">
    <citation type="submission" date="2022-11" db="EMBL/GenBank/DDBJ databases">
        <title>Minimal conservation of predation-associated metabolite biosynthetic gene clusters underscores biosynthetic potential of Myxococcota including descriptions for ten novel species: Archangium lansinium sp. nov., Myxococcus landrumus sp. nov., Nannocystis bai.</title>
        <authorList>
            <person name="Ahearne A."/>
            <person name="Stevens C."/>
            <person name="Phillips K."/>
        </authorList>
    </citation>
    <scope>NUCLEOTIDE SEQUENCE</scope>
    <source>
        <strain evidence="2">Na p29</strain>
    </source>
</reference>
<evidence type="ECO:0000256" key="1">
    <source>
        <dbReference type="SAM" id="MobiDB-lite"/>
    </source>
</evidence>